<reference evidence="1" key="1">
    <citation type="submission" date="2014-11" db="EMBL/GenBank/DDBJ databases">
        <authorList>
            <person name="Amaro Gonzalez C."/>
        </authorList>
    </citation>
    <scope>NUCLEOTIDE SEQUENCE</scope>
</reference>
<reference evidence="1" key="2">
    <citation type="journal article" date="2015" name="Fish Shellfish Immunol.">
        <title>Early steps in the European eel (Anguilla anguilla)-Vibrio vulnificus interaction in the gills: Role of the RtxA13 toxin.</title>
        <authorList>
            <person name="Callol A."/>
            <person name="Pajuelo D."/>
            <person name="Ebbesson L."/>
            <person name="Teles M."/>
            <person name="MacKenzie S."/>
            <person name="Amaro C."/>
        </authorList>
    </citation>
    <scope>NUCLEOTIDE SEQUENCE</scope>
</reference>
<dbReference type="EMBL" id="GBXM01030981">
    <property type="protein sequence ID" value="JAH77596.1"/>
    <property type="molecule type" value="Transcribed_RNA"/>
</dbReference>
<name>A0A0E9VHW3_ANGAN</name>
<sequence length="18" mass="2083">MTQNAGMKNRFMIQAMPL</sequence>
<accession>A0A0E9VHW3</accession>
<dbReference type="AlphaFoldDB" id="A0A0E9VHW3"/>
<proteinExistence type="predicted"/>
<protein>
    <submittedName>
        <fullName evidence="1">Uncharacterized protein</fullName>
    </submittedName>
</protein>
<evidence type="ECO:0000313" key="1">
    <source>
        <dbReference type="EMBL" id="JAH77596.1"/>
    </source>
</evidence>
<organism evidence="1">
    <name type="scientific">Anguilla anguilla</name>
    <name type="common">European freshwater eel</name>
    <name type="synonym">Muraena anguilla</name>
    <dbReference type="NCBI Taxonomy" id="7936"/>
    <lineage>
        <taxon>Eukaryota</taxon>
        <taxon>Metazoa</taxon>
        <taxon>Chordata</taxon>
        <taxon>Craniata</taxon>
        <taxon>Vertebrata</taxon>
        <taxon>Euteleostomi</taxon>
        <taxon>Actinopterygii</taxon>
        <taxon>Neopterygii</taxon>
        <taxon>Teleostei</taxon>
        <taxon>Anguilliformes</taxon>
        <taxon>Anguillidae</taxon>
        <taxon>Anguilla</taxon>
    </lineage>
</organism>